<accession>A0A2R6AW02</accession>
<organism evidence="1 2">
    <name type="scientific">Candidatus Marsarchaeota G2 archaeon OSP_D</name>
    <dbReference type="NCBI Taxonomy" id="1978157"/>
    <lineage>
        <taxon>Archaea</taxon>
        <taxon>Candidatus Marsarchaeota</taxon>
        <taxon>Candidatus Marsarchaeota group 2</taxon>
    </lineage>
</organism>
<evidence type="ECO:0000313" key="2">
    <source>
        <dbReference type="Proteomes" id="UP000240322"/>
    </source>
</evidence>
<gene>
    <name evidence="1" type="ORF">B9Q03_06505</name>
</gene>
<reference evidence="1 2" key="1">
    <citation type="submission" date="2017-04" db="EMBL/GenBank/DDBJ databases">
        <title>Novel microbial lineages endemic to geothermal iron-oxide mats fill important gaps in the evolutionary history of Archaea.</title>
        <authorList>
            <person name="Jay Z.J."/>
            <person name="Beam J.P."/>
            <person name="Dlakic M."/>
            <person name="Rusch D.B."/>
            <person name="Kozubal M.A."/>
            <person name="Inskeep W.P."/>
        </authorList>
    </citation>
    <scope>NUCLEOTIDE SEQUENCE [LARGE SCALE GENOMIC DNA]</scope>
    <source>
        <strain evidence="1">OSP_D</strain>
    </source>
</reference>
<proteinExistence type="predicted"/>
<comment type="caution">
    <text evidence="1">The sequence shown here is derived from an EMBL/GenBank/DDBJ whole genome shotgun (WGS) entry which is preliminary data.</text>
</comment>
<dbReference type="AlphaFoldDB" id="A0A2R6AW02"/>
<sequence length="79" mass="9044">MGKKSDVVSVKVPREIKKEMEKLSGKINWAEEIRGFITNRIRLVQAEENVKRLEESISKLPELPEGTVSGLVREDRDSH</sequence>
<name>A0A2R6AW02_9ARCH</name>
<dbReference type="InterPro" id="IPR039709">
    <property type="entry name" value="VapB3-like"/>
</dbReference>
<protein>
    <recommendedName>
        <fullName evidence="3">CopG family transcriptional regulator</fullName>
    </recommendedName>
</protein>
<dbReference type="EMBL" id="NEXE01000055">
    <property type="protein sequence ID" value="PSN90575.1"/>
    <property type="molecule type" value="Genomic_DNA"/>
</dbReference>
<dbReference type="PANTHER" id="PTHR42244">
    <property type="entry name" value="ANTITOXIN VAPB3-RELATED"/>
    <property type="match status" value="1"/>
</dbReference>
<dbReference type="Proteomes" id="UP000240322">
    <property type="component" value="Unassembled WGS sequence"/>
</dbReference>
<evidence type="ECO:0008006" key="3">
    <source>
        <dbReference type="Google" id="ProtNLM"/>
    </source>
</evidence>
<dbReference type="PANTHER" id="PTHR42244:SF2">
    <property type="entry name" value="ANTITOXIN VAPB3-RELATED"/>
    <property type="match status" value="1"/>
</dbReference>
<evidence type="ECO:0000313" key="1">
    <source>
        <dbReference type="EMBL" id="PSN90575.1"/>
    </source>
</evidence>